<gene>
    <name evidence="2" type="ORF">GWK47_046152</name>
</gene>
<accession>A0A8J5CWI2</accession>
<reference evidence="2" key="1">
    <citation type="submission" date="2020-07" db="EMBL/GenBank/DDBJ databases">
        <title>The High-quality genome of the commercially important snow crab, Chionoecetes opilio.</title>
        <authorList>
            <person name="Jeong J.-H."/>
            <person name="Ryu S."/>
        </authorList>
    </citation>
    <scope>NUCLEOTIDE SEQUENCE</scope>
    <source>
        <strain evidence="2">MADBK_172401_WGS</strain>
        <tissue evidence="2">Digestive gland</tissue>
    </source>
</reference>
<feature type="region of interest" description="Disordered" evidence="1">
    <location>
        <begin position="1"/>
        <end position="68"/>
    </location>
</feature>
<protein>
    <submittedName>
        <fullName evidence="2">Uncharacterized protein</fullName>
    </submittedName>
</protein>
<keyword evidence="3" id="KW-1185">Reference proteome</keyword>
<name>A0A8J5CWI2_CHIOP</name>
<dbReference type="Proteomes" id="UP000770661">
    <property type="component" value="Unassembled WGS sequence"/>
</dbReference>
<feature type="compositionally biased region" description="Basic and acidic residues" evidence="1">
    <location>
        <begin position="41"/>
        <end position="53"/>
    </location>
</feature>
<comment type="caution">
    <text evidence="2">The sequence shown here is derived from an EMBL/GenBank/DDBJ whole genome shotgun (WGS) entry which is preliminary data.</text>
</comment>
<dbReference type="AlphaFoldDB" id="A0A8J5CWI2"/>
<evidence type="ECO:0000256" key="1">
    <source>
        <dbReference type="SAM" id="MobiDB-lite"/>
    </source>
</evidence>
<sequence length="232" mass="25081">MEPLSGFWESPEPLKGWHRGLAPKRGAWGAGPPPTALIQDPPRRDLTGGDKGHISSQKPHPRQRPAGQRTRAFSWNVYLNDILQLIPEARPTDDAPLPFPVKTDCRTGCGAQSALDNIPSRIRKKVSLAPEKTQFCLSPAGRKPKPCLHRIRLEQILPLQRPTSSLGWSLSGNALSPVSQGVAKNSAWRLSLFGHPPPSRCQGVGVFVKAGTSPKGNSPLAGFPCPPSYGPH</sequence>
<evidence type="ECO:0000313" key="2">
    <source>
        <dbReference type="EMBL" id="KAG0721605.1"/>
    </source>
</evidence>
<organism evidence="2 3">
    <name type="scientific">Chionoecetes opilio</name>
    <name type="common">Atlantic snow crab</name>
    <name type="synonym">Cancer opilio</name>
    <dbReference type="NCBI Taxonomy" id="41210"/>
    <lineage>
        <taxon>Eukaryota</taxon>
        <taxon>Metazoa</taxon>
        <taxon>Ecdysozoa</taxon>
        <taxon>Arthropoda</taxon>
        <taxon>Crustacea</taxon>
        <taxon>Multicrustacea</taxon>
        <taxon>Malacostraca</taxon>
        <taxon>Eumalacostraca</taxon>
        <taxon>Eucarida</taxon>
        <taxon>Decapoda</taxon>
        <taxon>Pleocyemata</taxon>
        <taxon>Brachyura</taxon>
        <taxon>Eubrachyura</taxon>
        <taxon>Majoidea</taxon>
        <taxon>Majidae</taxon>
        <taxon>Chionoecetes</taxon>
    </lineage>
</organism>
<dbReference type="OrthoDB" id="6381169at2759"/>
<proteinExistence type="predicted"/>
<evidence type="ECO:0000313" key="3">
    <source>
        <dbReference type="Proteomes" id="UP000770661"/>
    </source>
</evidence>
<dbReference type="EMBL" id="JACEEZ010010808">
    <property type="protein sequence ID" value="KAG0721605.1"/>
    <property type="molecule type" value="Genomic_DNA"/>
</dbReference>